<comment type="pathway">
    <text evidence="1">Amino-acid biosynthesis; L-methionine biosynthesis via salvage pathway; S-methyl-5-thio-alpha-D-ribose 1-phosphate from S-methyl-5'-thioadenosine (hydrolase route): step 1/2.</text>
</comment>
<evidence type="ECO:0000256" key="5">
    <source>
        <dbReference type="ARBA" id="ARBA00023167"/>
    </source>
</evidence>
<keyword evidence="8" id="KW-1185">Reference proteome</keyword>
<dbReference type="NCBIfam" id="NF004079">
    <property type="entry name" value="PRK05584.1"/>
    <property type="match status" value="1"/>
</dbReference>
<dbReference type="Gene3D" id="3.40.50.1580">
    <property type="entry name" value="Nucleoside phosphorylase domain"/>
    <property type="match status" value="1"/>
</dbReference>
<dbReference type="SUPFAM" id="SSF53167">
    <property type="entry name" value="Purine and uridine phosphorylases"/>
    <property type="match status" value="1"/>
</dbReference>
<feature type="domain" description="Nucleoside phosphorylase" evidence="6">
    <location>
        <begin position="2"/>
        <end position="228"/>
    </location>
</feature>
<dbReference type="PANTHER" id="PTHR46832">
    <property type="entry name" value="5'-METHYLTHIOADENOSINE/S-ADENOSYLHOMOCYSTEINE NUCLEOSIDASE"/>
    <property type="match status" value="1"/>
</dbReference>
<evidence type="ECO:0000313" key="8">
    <source>
        <dbReference type="Proteomes" id="UP000831787"/>
    </source>
</evidence>
<dbReference type="InterPro" id="IPR010049">
    <property type="entry name" value="MTA_SAH_Nsdase"/>
</dbReference>
<sequence>MPIGILGALEQEISYFLARMDIWRKQEIAKHNFYYGELENERIVLCQTGVGKVNAASISQILIDLYKVKAIIFTGTAGALDPDLNIGDIIVSTDVIQFDVDFSPIGFPLGMIPYLKRSAYVANPHLVKLALNTATKFPEQKVVKGRILTGDQFVTTNRVAEEIRKTFKGVSVEAEGAAVGQVCYLNNIPFVIIRAISDRANMKAPSDFTTIAEEVAKPAQMVVVSIIKRLNELKRKKKHLK</sequence>
<evidence type="ECO:0000313" key="7">
    <source>
        <dbReference type="EMBL" id="UOQ45971.1"/>
    </source>
</evidence>
<keyword evidence="4 7" id="KW-0378">Hydrolase</keyword>
<reference evidence="7 8" key="1">
    <citation type="submission" date="2022-04" db="EMBL/GenBank/DDBJ databases">
        <title>Halobacillus sp. isolated from saltern.</title>
        <authorList>
            <person name="Won M."/>
            <person name="Lee C.-M."/>
            <person name="Woen H.-Y."/>
            <person name="Kwon S.-W."/>
        </authorList>
    </citation>
    <scope>NUCLEOTIDE SEQUENCE [LARGE SCALE GENOMIC DNA]</scope>
    <source>
        <strain evidence="7 8">SSBR10-3</strain>
    </source>
</reference>
<dbReference type="EC" id="3.2.2.9" evidence="2"/>
<evidence type="ECO:0000256" key="1">
    <source>
        <dbReference type="ARBA" id="ARBA00004945"/>
    </source>
</evidence>
<dbReference type="InterPro" id="IPR035994">
    <property type="entry name" value="Nucleoside_phosphorylase_sf"/>
</dbReference>
<dbReference type="Pfam" id="PF01048">
    <property type="entry name" value="PNP_UDP_1"/>
    <property type="match status" value="1"/>
</dbReference>
<dbReference type="NCBIfam" id="TIGR01704">
    <property type="entry name" value="MTA_SAH-Nsdase"/>
    <property type="match status" value="1"/>
</dbReference>
<dbReference type="CDD" id="cd09008">
    <property type="entry name" value="MTAN"/>
    <property type="match status" value="1"/>
</dbReference>
<dbReference type="InterPro" id="IPR000845">
    <property type="entry name" value="Nucleoside_phosphorylase_d"/>
</dbReference>
<evidence type="ECO:0000259" key="6">
    <source>
        <dbReference type="Pfam" id="PF01048"/>
    </source>
</evidence>
<keyword evidence="3" id="KW-0028">Amino-acid biosynthesis</keyword>
<dbReference type="Proteomes" id="UP000831787">
    <property type="component" value="Chromosome"/>
</dbReference>
<keyword evidence="5" id="KW-0486">Methionine biosynthesis</keyword>
<evidence type="ECO:0000256" key="2">
    <source>
        <dbReference type="ARBA" id="ARBA00011974"/>
    </source>
</evidence>
<gene>
    <name evidence="7" type="ORF">MUN89_08635</name>
</gene>
<dbReference type="RefSeq" id="WP_244712932.1">
    <property type="nucleotide sequence ID" value="NZ_CP095073.1"/>
</dbReference>
<protein>
    <recommendedName>
        <fullName evidence="2">adenosylhomocysteine nucleosidase</fullName>
        <ecNumber evidence="2">3.2.2.9</ecNumber>
    </recommendedName>
</protein>
<evidence type="ECO:0000256" key="3">
    <source>
        <dbReference type="ARBA" id="ARBA00022605"/>
    </source>
</evidence>
<dbReference type="GO" id="GO:0008782">
    <property type="term" value="F:adenosylhomocysteine nucleosidase activity"/>
    <property type="evidence" value="ECO:0007669"/>
    <property type="project" value="UniProtKB-EC"/>
</dbReference>
<dbReference type="EMBL" id="CP095073">
    <property type="protein sequence ID" value="UOQ45971.1"/>
    <property type="molecule type" value="Genomic_DNA"/>
</dbReference>
<accession>A0ABY4EUZ5</accession>
<organism evidence="7 8">
    <name type="scientific">Halobacillus salinarum</name>
    <dbReference type="NCBI Taxonomy" id="2932257"/>
    <lineage>
        <taxon>Bacteria</taxon>
        <taxon>Bacillati</taxon>
        <taxon>Bacillota</taxon>
        <taxon>Bacilli</taxon>
        <taxon>Bacillales</taxon>
        <taxon>Bacillaceae</taxon>
        <taxon>Halobacillus</taxon>
    </lineage>
</organism>
<proteinExistence type="predicted"/>
<evidence type="ECO:0000256" key="4">
    <source>
        <dbReference type="ARBA" id="ARBA00022801"/>
    </source>
</evidence>
<name>A0ABY4EUZ5_9BACI</name>
<dbReference type="PANTHER" id="PTHR46832:SF1">
    <property type="entry name" value="5'-METHYLTHIOADENOSINE_S-ADENOSYLHOMOCYSTEINE NUCLEOSIDASE"/>
    <property type="match status" value="1"/>
</dbReference>
<keyword evidence="7" id="KW-0326">Glycosidase</keyword>